<dbReference type="GeneID" id="4840648"/>
<dbReference type="KEGG" id="pic:PICST_33329"/>
<name>A3LYX0_PICST</name>
<reference evidence="3 4" key="1">
    <citation type="journal article" date="2007" name="Nat. Biotechnol.">
        <title>Genome sequence of the lignocellulose-bioconverting and xylose-fermenting yeast Pichia stipitis.</title>
        <authorList>
            <person name="Jeffries T.W."/>
            <person name="Grigoriev I.V."/>
            <person name="Grimwood J."/>
            <person name="Laplaza J.M."/>
            <person name="Aerts A."/>
            <person name="Salamov A."/>
            <person name="Schmutz J."/>
            <person name="Lindquist E."/>
            <person name="Dehal P."/>
            <person name="Shapiro H."/>
            <person name="Jin Y.S."/>
            <person name="Passoth V."/>
            <person name="Richardson P.M."/>
        </authorList>
    </citation>
    <scope>NUCLEOTIDE SEQUENCE [LARGE SCALE GENOMIC DNA]</scope>
    <source>
        <strain evidence="4">ATCC 58785 / CBS 6054 / NBRC 10063 / NRRL Y-11545</strain>
    </source>
</reference>
<evidence type="ECO:0000256" key="1">
    <source>
        <dbReference type="SAM" id="MobiDB-lite"/>
    </source>
</evidence>
<dbReference type="EMBL" id="CP000501">
    <property type="protein sequence ID" value="ABN68053.2"/>
    <property type="molecule type" value="Genomic_DNA"/>
</dbReference>
<dbReference type="HOGENOM" id="CLU_031972_0_0_1"/>
<feature type="chain" id="PRO_5013107571" evidence="2">
    <location>
        <begin position="16"/>
        <end position="528"/>
    </location>
</feature>
<dbReference type="eggNOG" id="ENOG502SDTR">
    <property type="taxonomic scope" value="Eukaryota"/>
</dbReference>
<gene>
    <name evidence="3" type="ORF">PICST_33329</name>
</gene>
<feature type="signal peptide" evidence="2">
    <location>
        <begin position="1"/>
        <end position="15"/>
    </location>
</feature>
<feature type="region of interest" description="Disordered" evidence="1">
    <location>
        <begin position="397"/>
        <end position="417"/>
    </location>
</feature>
<proteinExistence type="predicted"/>
<protein>
    <submittedName>
        <fullName evidence="3">Uncharacterized protein</fullName>
    </submittedName>
</protein>
<dbReference type="RefSeq" id="XP_001386082.2">
    <property type="nucleotide sequence ID" value="XM_001386045.1"/>
</dbReference>
<keyword evidence="4" id="KW-1185">Reference proteome</keyword>
<evidence type="ECO:0000313" key="4">
    <source>
        <dbReference type="Proteomes" id="UP000002258"/>
    </source>
</evidence>
<dbReference type="OrthoDB" id="4013163at2759"/>
<dbReference type="STRING" id="322104.A3LYX0"/>
<feature type="compositionally biased region" description="Acidic residues" evidence="1">
    <location>
        <begin position="407"/>
        <end position="417"/>
    </location>
</feature>
<dbReference type="Proteomes" id="UP000002258">
    <property type="component" value="Chromosome 7"/>
</dbReference>
<evidence type="ECO:0000313" key="3">
    <source>
        <dbReference type="EMBL" id="ABN68053.2"/>
    </source>
</evidence>
<dbReference type="OMA" id="DKFANIW"/>
<sequence>MKVLCFLFFFAFARSLLIKSAEDIIPSKLSLSALREGKIKLEGELQSLISKVNERIAEASIRDEDEELLVLPRQLLNSKVLNKLGLNSLVEGGSLFNLSIHKNLNHDNILVPPGTKSLFIFNSSDSLKIPKRVHHNFSRFIDSSPPFNLPEVMNFVDYYMVLPRSYLKNISWEDTDSVYYRSLLKVRTTKLPIFRKCISENKPLLVFMFNRVSDKAQAMKEEGLSTVMTVKNFLKSKISSDSVSSFFDKFASTWVNNVAYDSLLHSVFCSTNTELMEDSYCLKIGETMKTVFLYPAFFDINRLSRRNDNEQMEVTADAQAIRQAHDKLSVAADRLDEITYELATDPKKLIKEYDEKVDTKVADLVDRTKLAIERLEEKKEVLKEEVKNKLNKARKLRKASTSQQYDLDNEQDEDNESYDYIDSEDNMYSTKKKRSEIFDEDTWDKEDVERGLELPLSLINLKKPGRYARTNEYSQIIFDYGTETIPSLVKRAEEENSEECTPITWYNIFHHSIFGKTKFCEDQSSIRN</sequence>
<evidence type="ECO:0000256" key="2">
    <source>
        <dbReference type="SAM" id="SignalP"/>
    </source>
</evidence>
<keyword evidence="2" id="KW-0732">Signal</keyword>
<accession>A3LYX0</accession>
<organism evidence="3 4">
    <name type="scientific">Scheffersomyces stipitis (strain ATCC 58785 / CBS 6054 / NBRC 10063 / NRRL Y-11545)</name>
    <name type="common">Yeast</name>
    <name type="synonym">Pichia stipitis</name>
    <dbReference type="NCBI Taxonomy" id="322104"/>
    <lineage>
        <taxon>Eukaryota</taxon>
        <taxon>Fungi</taxon>
        <taxon>Dikarya</taxon>
        <taxon>Ascomycota</taxon>
        <taxon>Saccharomycotina</taxon>
        <taxon>Pichiomycetes</taxon>
        <taxon>Debaryomycetaceae</taxon>
        <taxon>Scheffersomyces</taxon>
    </lineage>
</organism>
<dbReference type="AlphaFoldDB" id="A3LYX0"/>
<dbReference type="InParanoid" id="A3LYX0"/>